<evidence type="ECO:0000259" key="10">
    <source>
        <dbReference type="Pfam" id="PF02602"/>
    </source>
</evidence>
<evidence type="ECO:0000256" key="3">
    <source>
        <dbReference type="ARBA" id="ARBA00013109"/>
    </source>
</evidence>
<keyword evidence="4 9" id="KW-0456">Lyase</keyword>
<keyword evidence="5 9" id="KW-0627">Porphyrin biosynthesis</keyword>
<dbReference type="CDD" id="cd06578">
    <property type="entry name" value="HemD"/>
    <property type="match status" value="1"/>
</dbReference>
<dbReference type="EC" id="4.2.1.75" evidence="3 9"/>
<name>A0ABS8JHL4_9GAMM</name>
<dbReference type="Gene3D" id="3.40.50.10090">
    <property type="match status" value="2"/>
</dbReference>
<evidence type="ECO:0000256" key="5">
    <source>
        <dbReference type="ARBA" id="ARBA00023244"/>
    </source>
</evidence>
<comment type="similarity">
    <text evidence="2 9">Belongs to the uroporphyrinogen-III synthase family.</text>
</comment>
<dbReference type="Proteomes" id="UP001165293">
    <property type="component" value="Unassembled WGS sequence"/>
</dbReference>
<evidence type="ECO:0000313" key="12">
    <source>
        <dbReference type="Proteomes" id="UP001165293"/>
    </source>
</evidence>
<dbReference type="InterPro" id="IPR003754">
    <property type="entry name" value="4pyrrol_synth_uPrphyn_synth"/>
</dbReference>
<feature type="domain" description="Tetrapyrrole biosynthesis uroporphyrinogen III synthase" evidence="10">
    <location>
        <begin position="27"/>
        <end position="247"/>
    </location>
</feature>
<dbReference type="InterPro" id="IPR039793">
    <property type="entry name" value="UROS/Hem4"/>
</dbReference>
<keyword evidence="12" id="KW-1185">Reference proteome</keyword>
<comment type="caution">
    <text evidence="11">The sequence shown here is derived from an EMBL/GenBank/DDBJ whole genome shotgun (WGS) entry which is preliminary data.</text>
</comment>
<organism evidence="11 12">
    <name type="scientific">Noviluteimonas lactosilytica</name>
    <dbReference type="NCBI Taxonomy" id="2888523"/>
    <lineage>
        <taxon>Bacteria</taxon>
        <taxon>Pseudomonadati</taxon>
        <taxon>Pseudomonadota</taxon>
        <taxon>Gammaproteobacteria</taxon>
        <taxon>Lysobacterales</taxon>
        <taxon>Lysobacteraceae</taxon>
        <taxon>Noviluteimonas</taxon>
    </lineage>
</organism>
<dbReference type="SUPFAM" id="SSF69618">
    <property type="entry name" value="HemD-like"/>
    <property type="match status" value="1"/>
</dbReference>
<evidence type="ECO:0000256" key="7">
    <source>
        <dbReference type="ARBA" id="ARBA00040167"/>
    </source>
</evidence>
<evidence type="ECO:0000256" key="2">
    <source>
        <dbReference type="ARBA" id="ARBA00008133"/>
    </source>
</evidence>
<gene>
    <name evidence="11" type="ORF">LK996_07750</name>
</gene>
<proteinExistence type="inferred from homology"/>
<dbReference type="InterPro" id="IPR036108">
    <property type="entry name" value="4pyrrol_syn_uPrphyn_synt_sf"/>
</dbReference>
<dbReference type="PANTHER" id="PTHR38042">
    <property type="entry name" value="UROPORPHYRINOGEN-III SYNTHASE, CHLOROPLASTIC"/>
    <property type="match status" value="1"/>
</dbReference>
<evidence type="ECO:0000256" key="1">
    <source>
        <dbReference type="ARBA" id="ARBA00004772"/>
    </source>
</evidence>
<evidence type="ECO:0000256" key="8">
    <source>
        <dbReference type="ARBA" id="ARBA00048617"/>
    </source>
</evidence>
<comment type="pathway">
    <text evidence="1 9">Porphyrin-containing compound metabolism; protoporphyrin-IX biosynthesis; coproporphyrinogen-III from 5-aminolevulinate: step 3/4.</text>
</comment>
<dbReference type="RefSeq" id="WP_230526538.1">
    <property type="nucleotide sequence ID" value="NZ_JAJGAK010000001.1"/>
</dbReference>
<evidence type="ECO:0000256" key="9">
    <source>
        <dbReference type="RuleBase" id="RU366031"/>
    </source>
</evidence>
<evidence type="ECO:0000256" key="6">
    <source>
        <dbReference type="ARBA" id="ARBA00037589"/>
    </source>
</evidence>
<dbReference type="PANTHER" id="PTHR38042:SF1">
    <property type="entry name" value="UROPORPHYRINOGEN-III SYNTHASE, CHLOROPLASTIC"/>
    <property type="match status" value="1"/>
</dbReference>
<evidence type="ECO:0000313" key="11">
    <source>
        <dbReference type="EMBL" id="MCC8362968.1"/>
    </source>
</evidence>
<evidence type="ECO:0000256" key="4">
    <source>
        <dbReference type="ARBA" id="ARBA00023239"/>
    </source>
</evidence>
<comment type="function">
    <text evidence="6 9">Catalyzes cyclization of the linear tetrapyrrole, hydroxymethylbilane, to the macrocyclic uroporphyrinogen III.</text>
</comment>
<dbReference type="EMBL" id="JAJGAK010000001">
    <property type="protein sequence ID" value="MCC8362968.1"/>
    <property type="molecule type" value="Genomic_DNA"/>
</dbReference>
<sequence length="259" mass="27702">MRATAKPRPPAWYVISLRPVGQHDAVRRAAARMGMGCIAISTMRIAIRDDADTRARLRDALAAPVAIFTSPNAVRAAAATVSLRRRRGQRTLAIGAGTAAALRRHGVDDVLVPDRADSDALLAMDALRDVDGTRIGLVTAPGGRDRIAPGLRARGAEVVRADVYAREPRAPTARDFDALRRTRGRWAIALSSGEALATLMAHLPADLAPAIHRARVLAGSERLADEARALGFGEVRVAAGARPGELVAARDDRPRRHIR</sequence>
<dbReference type="Pfam" id="PF02602">
    <property type="entry name" value="HEM4"/>
    <property type="match status" value="1"/>
</dbReference>
<protein>
    <recommendedName>
        <fullName evidence="7 9">Uroporphyrinogen-III synthase</fullName>
        <ecNumber evidence="3 9">4.2.1.75</ecNumber>
    </recommendedName>
</protein>
<dbReference type="GO" id="GO:0004852">
    <property type="term" value="F:uroporphyrinogen-III synthase activity"/>
    <property type="evidence" value="ECO:0007669"/>
    <property type="project" value="UniProtKB-EC"/>
</dbReference>
<accession>A0ABS8JHL4</accession>
<comment type="catalytic activity">
    <reaction evidence="8 9">
        <text>hydroxymethylbilane = uroporphyrinogen III + H2O</text>
        <dbReference type="Rhea" id="RHEA:18965"/>
        <dbReference type="ChEBI" id="CHEBI:15377"/>
        <dbReference type="ChEBI" id="CHEBI:57308"/>
        <dbReference type="ChEBI" id="CHEBI:57845"/>
        <dbReference type="EC" id="4.2.1.75"/>
    </reaction>
</comment>
<reference evidence="11" key="1">
    <citation type="submission" date="2021-10" db="EMBL/GenBank/DDBJ databases">
        <authorList>
            <person name="Lyu M."/>
            <person name="Wang X."/>
            <person name="Meng X."/>
            <person name="Xu K."/>
        </authorList>
    </citation>
    <scope>NUCLEOTIDE SEQUENCE</scope>
    <source>
        <strain evidence="11">A6</strain>
    </source>
</reference>